<evidence type="ECO:0000313" key="2">
    <source>
        <dbReference type="EMBL" id="MCM6763660.1"/>
    </source>
</evidence>
<dbReference type="InterPro" id="IPR011201">
    <property type="entry name" value="Zinc-ribbon_6_bact"/>
</dbReference>
<reference evidence="2" key="1">
    <citation type="submission" date="2022-06" db="EMBL/GenBank/DDBJ databases">
        <title>Whole genome shotgun sequencing (WGS) of Rathayibacter sp. ZW T2_19, isolated from stored onions (Allium cepa).</title>
        <authorList>
            <person name="Stoll D.A."/>
            <person name="Huch M."/>
        </authorList>
    </citation>
    <scope>NUCLEOTIDE SEQUENCE</scope>
    <source>
        <strain evidence="2">ZW T2_19</strain>
    </source>
</reference>
<sequence>MASAAAHPEGPSVMRVFGCPHCEARVEFEDAECLRCGTALAYALETDELVEAAGRPLCRYRGTIGCTWLQEERTGGACASCALTGERPVVYDAAVLSQLTVAEFAKRRLVRQLRHLDLPVRRRENGSGLSFWLLSSAQLGSVTTGHADGVVTVDLSEGNDAHREALKARLGEPYRTVLGHFRHEIGHYYWQELVEGTDLLPAFRALFGDERTDYGAALDAHYGGATGADWARDHISQYATTHPWEDFAETFAHYLHIADALETTAAVGLTVDGPRGRVPESLAGGVSASGAERIAGLEMPEILRRWHGLSLALNSVNRSMGKDDLYPFVITPVIAEKLAWVHEVVRRGG</sequence>
<proteinExistence type="predicted"/>
<dbReference type="Proteomes" id="UP001155240">
    <property type="component" value="Unassembled WGS sequence"/>
</dbReference>
<accession>A0A9X2ISQ1</accession>
<name>A0A9X2ISQ1_9MICO</name>
<protein>
    <submittedName>
        <fullName evidence="2">Zinc-binding peptidase</fullName>
    </submittedName>
</protein>
<dbReference type="InterPro" id="IPR031321">
    <property type="entry name" value="UCP012641"/>
</dbReference>
<keyword evidence="3" id="KW-1185">Reference proteome</keyword>
<feature type="domain" description="Zinc-ribbon" evidence="1">
    <location>
        <begin position="16"/>
        <end position="52"/>
    </location>
</feature>
<dbReference type="Gene3D" id="3.40.390.70">
    <property type="match status" value="1"/>
</dbReference>
<comment type="caution">
    <text evidence="2">The sequence shown here is derived from an EMBL/GenBank/DDBJ whole genome shotgun (WGS) entry which is preliminary data.</text>
</comment>
<dbReference type="Pfam" id="PF15887">
    <property type="entry name" value="Peptidase_Mx"/>
    <property type="match status" value="1"/>
</dbReference>
<evidence type="ECO:0000259" key="1">
    <source>
        <dbReference type="Pfam" id="PF10005"/>
    </source>
</evidence>
<organism evidence="2 3">
    <name type="scientific">Rathayibacter rubneri</name>
    <dbReference type="NCBI Taxonomy" id="2950106"/>
    <lineage>
        <taxon>Bacteria</taxon>
        <taxon>Bacillati</taxon>
        <taxon>Actinomycetota</taxon>
        <taxon>Actinomycetes</taxon>
        <taxon>Micrococcales</taxon>
        <taxon>Microbacteriaceae</taxon>
        <taxon>Rathayibacter</taxon>
    </lineage>
</organism>
<dbReference type="RefSeq" id="WP_251946910.1">
    <property type="nucleotide sequence ID" value="NZ_JAMRYM010000076.1"/>
</dbReference>
<dbReference type="EMBL" id="JAMRYM010000076">
    <property type="protein sequence ID" value="MCM6763660.1"/>
    <property type="molecule type" value="Genomic_DNA"/>
</dbReference>
<dbReference type="PIRSF" id="PIRSF012641">
    <property type="entry name" value="UCP012641"/>
    <property type="match status" value="1"/>
</dbReference>
<gene>
    <name evidence="2" type="ORF">NB037_14660</name>
</gene>
<evidence type="ECO:0000313" key="3">
    <source>
        <dbReference type="Proteomes" id="UP001155240"/>
    </source>
</evidence>
<dbReference type="AlphaFoldDB" id="A0A9X2ISQ1"/>
<dbReference type="Pfam" id="PF10005">
    <property type="entry name" value="Zn_ribbon_DZR_6"/>
    <property type="match status" value="1"/>
</dbReference>